<accession>A0A382IA88</accession>
<dbReference type="PANTHER" id="PTHR42709">
    <property type="entry name" value="ALKALINE PHOSPHATASE LIKE PROTEIN"/>
    <property type="match status" value="1"/>
</dbReference>
<evidence type="ECO:0000313" key="2">
    <source>
        <dbReference type="EMBL" id="SVB96550.1"/>
    </source>
</evidence>
<proteinExistence type="predicted"/>
<feature type="transmembrane region" description="Helical" evidence="1">
    <location>
        <begin position="86"/>
        <end position="106"/>
    </location>
</feature>
<name>A0A382IA88_9ZZZZ</name>
<dbReference type="GO" id="GO:0005886">
    <property type="term" value="C:plasma membrane"/>
    <property type="evidence" value="ECO:0007669"/>
    <property type="project" value="TreeGrafter"/>
</dbReference>
<feature type="transmembrane region" description="Helical" evidence="1">
    <location>
        <begin position="45"/>
        <end position="74"/>
    </location>
</feature>
<feature type="transmembrane region" description="Helical" evidence="1">
    <location>
        <begin position="9"/>
        <end position="25"/>
    </location>
</feature>
<keyword evidence="1" id="KW-0472">Membrane</keyword>
<evidence type="ECO:0008006" key="3">
    <source>
        <dbReference type="Google" id="ProtNLM"/>
    </source>
</evidence>
<sequence>MEIAARPRAIYFLFLHSFFESWFFIPIPPDVVLVPMTLSKPKKAWFYAGMTLLGSVLGSCIGFAIGFFALDYALDLFATLGLQSNYAQAMEWFAIWGVGVVFVAGISIVPYWLFTITAGAMDLNFVFFVMAALASRG</sequence>
<evidence type="ECO:0000256" key="1">
    <source>
        <dbReference type="SAM" id="Phobius"/>
    </source>
</evidence>
<keyword evidence="1" id="KW-1133">Transmembrane helix</keyword>
<dbReference type="AlphaFoldDB" id="A0A382IA88"/>
<protein>
    <recommendedName>
        <fullName evidence="3">DedA family protein</fullName>
    </recommendedName>
</protein>
<keyword evidence="1" id="KW-0812">Transmembrane</keyword>
<reference evidence="2" key="1">
    <citation type="submission" date="2018-05" db="EMBL/GenBank/DDBJ databases">
        <authorList>
            <person name="Lanie J.A."/>
            <person name="Ng W.-L."/>
            <person name="Kazmierczak K.M."/>
            <person name="Andrzejewski T.M."/>
            <person name="Davidsen T.M."/>
            <person name="Wayne K.J."/>
            <person name="Tettelin H."/>
            <person name="Glass J.I."/>
            <person name="Rusch D."/>
            <person name="Podicherti R."/>
            <person name="Tsui H.-C.T."/>
            <person name="Winkler M.E."/>
        </authorList>
    </citation>
    <scope>NUCLEOTIDE SEQUENCE</scope>
</reference>
<dbReference type="PANTHER" id="PTHR42709:SF11">
    <property type="entry name" value="DEDA FAMILY PROTEIN"/>
    <property type="match status" value="1"/>
</dbReference>
<feature type="non-terminal residue" evidence="2">
    <location>
        <position position="137"/>
    </location>
</feature>
<gene>
    <name evidence="2" type="ORF">METZ01_LOCUS249404</name>
</gene>
<dbReference type="EMBL" id="UINC01066149">
    <property type="protein sequence ID" value="SVB96550.1"/>
    <property type="molecule type" value="Genomic_DNA"/>
</dbReference>
<dbReference type="InterPro" id="IPR051311">
    <property type="entry name" value="DedA_domain"/>
</dbReference>
<organism evidence="2">
    <name type="scientific">marine metagenome</name>
    <dbReference type="NCBI Taxonomy" id="408172"/>
    <lineage>
        <taxon>unclassified sequences</taxon>
        <taxon>metagenomes</taxon>
        <taxon>ecological metagenomes</taxon>
    </lineage>
</organism>